<dbReference type="PROSITE" id="PS50893">
    <property type="entry name" value="ABC_TRANSPORTER_2"/>
    <property type="match status" value="1"/>
</dbReference>
<evidence type="ECO:0000256" key="12">
    <source>
        <dbReference type="SAM" id="MobiDB-lite"/>
    </source>
</evidence>
<dbReference type="InterPro" id="IPR027417">
    <property type="entry name" value="P-loop_NTPase"/>
</dbReference>
<dbReference type="PANTHER" id="PTHR43394">
    <property type="entry name" value="ATP-DEPENDENT PERMEASE MDL1, MITOCHONDRIAL"/>
    <property type="match status" value="1"/>
</dbReference>
<dbReference type="InterPro" id="IPR011527">
    <property type="entry name" value="ABC1_TM_dom"/>
</dbReference>
<evidence type="ECO:0000313" key="16">
    <source>
        <dbReference type="EMBL" id="MST60699.1"/>
    </source>
</evidence>
<dbReference type="PROSITE" id="PS50929">
    <property type="entry name" value="ABC_TM1F"/>
    <property type="match status" value="1"/>
</dbReference>
<dbReference type="InterPro" id="IPR036640">
    <property type="entry name" value="ABC1_TM_sf"/>
</dbReference>
<reference evidence="16 17" key="1">
    <citation type="submission" date="2019-08" db="EMBL/GenBank/DDBJ databases">
        <title>In-depth cultivation of the pig gut microbiome towards novel bacterial diversity and tailored functional studies.</title>
        <authorList>
            <person name="Wylensek D."/>
            <person name="Hitch T.C.A."/>
            <person name="Clavel T."/>
        </authorList>
    </citation>
    <scope>NUCLEOTIDE SEQUENCE [LARGE SCALE GENOMIC DNA]</scope>
    <source>
        <strain evidence="16 17">WB01_CNA04</strain>
    </source>
</reference>
<evidence type="ECO:0000313" key="17">
    <source>
        <dbReference type="Proteomes" id="UP000434342"/>
    </source>
</evidence>
<feature type="transmembrane region" description="Helical" evidence="13">
    <location>
        <begin position="302"/>
        <end position="324"/>
    </location>
</feature>
<name>A0A6N7XBN9_9ACTN</name>
<dbReference type="RefSeq" id="WP_154541437.1">
    <property type="nucleotide sequence ID" value="NZ_VUND01000002.1"/>
</dbReference>
<organism evidence="16 17">
    <name type="scientific">Parafannyhessea umbonata</name>
    <dbReference type="NCBI Taxonomy" id="604330"/>
    <lineage>
        <taxon>Bacteria</taxon>
        <taxon>Bacillati</taxon>
        <taxon>Actinomycetota</taxon>
        <taxon>Coriobacteriia</taxon>
        <taxon>Coriobacteriales</taxon>
        <taxon>Atopobiaceae</taxon>
        <taxon>Parafannyhessea</taxon>
    </lineage>
</organism>
<keyword evidence="4 13" id="KW-0812">Transmembrane</keyword>
<dbReference type="CDD" id="cd18547">
    <property type="entry name" value="ABC_6TM_Tm288_like"/>
    <property type="match status" value="1"/>
</dbReference>
<dbReference type="AlphaFoldDB" id="A0A6N7XBN9"/>
<dbReference type="GO" id="GO:0005886">
    <property type="term" value="C:plasma membrane"/>
    <property type="evidence" value="ECO:0007669"/>
    <property type="project" value="UniProtKB-SubCell"/>
</dbReference>
<evidence type="ECO:0000256" key="7">
    <source>
        <dbReference type="ARBA" id="ARBA00022989"/>
    </source>
</evidence>
<dbReference type="SUPFAM" id="SSF90123">
    <property type="entry name" value="ABC transporter transmembrane region"/>
    <property type="match status" value="1"/>
</dbReference>
<dbReference type="CDD" id="cd03254">
    <property type="entry name" value="ABCC_Glucan_exporter_like"/>
    <property type="match status" value="1"/>
</dbReference>
<feature type="transmembrane region" description="Helical" evidence="13">
    <location>
        <begin position="212"/>
        <end position="231"/>
    </location>
</feature>
<feature type="domain" description="ABC transporter" evidence="14">
    <location>
        <begin position="396"/>
        <end position="630"/>
    </location>
</feature>
<dbReference type="InterPro" id="IPR003439">
    <property type="entry name" value="ABC_transporter-like_ATP-bd"/>
</dbReference>
<dbReference type="PANTHER" id="PTHR43394:SF1">
    <property type="entry name" value="ATP-BINDING CASSETTE SUB-FAMILY B MEMBER 10, MITOCHONDRIAL"/>
    <property type="match status" value="1"/>
</dbReference>
<feature type="domain" description="ABC transmembrane type-1" evidence="15">
    <location>
        <begin position="61"/>
        <end position="355"/>
    </location>
</feature>
<evidence type="ECO:0000259" key="14">
    <source>
        <dbReference type="PROSITE" id="PS50893"/>
    </source>
</evidence>
<keyword evidence="2" id="KW-0813">Transport</keyword>
<evidence type="ECO:0000256" key="4">
    <source>
        <dbReference type="ARBA" id="ARBA00022692"/>
    </source>
</evidence>
<evidence type="ECO:0000256" key="3">
    <source>
        <dbReference type="ARBA" id="ARBA00022475"/>
    </source>
</evidence>
<protein>
    <recommendedName>
        <fullName evidence="11">Fatty acid ABC transporter ATP-binding/permease protein</fullName>
    </recommendedName>
</protein>
<evidence type="ECO:0000256" key="6">
    <source>
        <dbReference type="ARBA" id="ARBA00022840"/>
    </source>
</evidence>
<dbReference type="GO" id="GO:0015421">
    <property type="term" value="F:ABC-type oligopeptide transporter activity"/>
    <property type="evidence" value="ECO:0007669"/>
    <property type="project" value="TreeGrafter"/>
</dbReference>
<evidence type="ECO:0000256" key="9">
    <source>
        <dbReference type="ARBA" id="ARBA00055053"/>
    </source>
</evidence>
<feature type="transmembrane region" description="Helical" evidence="13">
    <location>
        <begin position="110"/>
        <end position="135"/>
    </location>
</feature>
<dbReference type="Proteomes" id="UP000434342">
    <property type="component" value="Unassembled WGS sequence"/>
</dbReference>
<dbReference type="Pfam" id="PF00005">
    <property type="entry name" value="ABC_tran"/>
    <property type="match status" value="1"/>
</dbReference>
<keyword evidence="8 13" id="KW-0472">Membrane</keyword>
<dbReference type="FunFam" id="1.20.1560.10:FF:000011">
    <property type="entry name" value="Multidrug ABC transporter ATP-binding protein"/>
    <property type="match status" value="1"/>
</dbReference>
<comment type="similarity">
    <text evidence="10">Belongs to the ABC transporter superfamily. Lipid exporter (TC 3.A.1.106) family.</text>
</comment>
<feature type="transmembrane region" description="Helical" evidence="13">
    <location>
        <begin position="188"/>
        <end position="206"/>
    </location>
</feature>
<sequence>MAEHTLREQGAGQAGRPTGRPAGPHGHGPGGRMAPGEKPKDLGGTVRKLLHYMGPYRVGLIVAVALAMASVLFSVVGPKVLGSATTEVIRGAQAAAAGTGSIDFGKISRILIDLLCIYLASAAASGAQSWIMTGVTQKIVYRMRGQIAQKIARVPLSYFDGGTMSKGDVLSRMTNDVDTLSQSLNQGLIQLVTSITQVVGVAVMMISISLPLAGVTFVTLPVSALVLGALIKRSQRYFRLQQQQLGAVNGRVEEDFSGQVVIQAFNRGERAVEHFERENDLLYESAWKSQFLSGLMQPLMNLVGNMGYVGVVVVGAGLAVTGAIQPGDIQSFIQYVKNFTQPITQLATVSNVLQQMAACAERVFEFLEAPEEEETAAIDPATGKPAEAIGRAKGAVDFDHVSFGYLPDKTIIHDFTADVRAGRTVAIVGPTGAGKTTLMKLLLRFYDVDAGTLFVDDHDVRDVEREDLRQNFAMVLQDAWLFKGTIRENIRFGRLDATDEEVEAAARYAHCEHFIKTLPGGYDFQLDEGATNVSQGQRQLLTIARAVLANRPILILDEATSNVDTRTEWRIQRAMDKLMAGRTSFVIAHRLSTIKHADAILVLRDGDIVEKGTHDELLAKGGFYAQLYQSQFEEVA</sequence>
<gene>
    <name evidence="16" type="ORF">FYJ69_07220</name>
</gene>
<dbReference type="InterPro" id="IPR039421">
    <property type="entry name" value="Type_1_exporter"/>
</dbReference>
<dbReference type="InterPro" id="IPR017871">
    <property type="entry name" value="ABC_transporter-like_CS"/>
</dbReference>
<keyword evidence="6 16" id="KW-0067">ATP-binding</keyword>
<dbReference type="GO" id="GO:0016887">
    <property type="term" value="F:ATP hydrolysis activity"/>
    <property type="evidence" value="ECO:0007669"/>
    <property type="project" value="InterPro"/>
</dbReference>
<evidence type="ECO:0000256" key="13">
    <source>
        <dbReference type="SAM" id="Phobius"/>
    </source>
</evidence>
<keyword evidence="7 13" id="KW-1133">Transmembrane helix</keyword>
<evidence type="ECO:0000259" key="15">
    <source>
        <dbReference type="PROSITE" id="PS50929"/>
    </source>
</evidence>
<feature type="region of interest" description="Disordered" evidence="12">
    <location>
        <begin position="1"/>
        <end position="40"/>
    </location>
</feature>
<dbReference type="SUPFAM" id="SSF52540">
    <property type="entry name" value="P-loop containing nucleoside triphosphate hydrolases"/>
    <property type="match status" value="1"/>
</dbReference>
<dbReference type="FunFam" id="3.40.50.300:FF:000287">
    <property type="entry name" value="Multidrug ABC transporter ATP-binding protein"/>
    <property type="match status" value="1"/>
</dbReference>
<dbReference type="PROSITE" id="PS00211">
    <property type="entry name" value="ABC_TRANSPORTER_1"/>
    <property type="match status" value="1"/>
</dbReference>
<comment type="subcellular location">
    <subcellularLocation>
        <location evidence="1">Cell membrane</location>
        <topology evidence="1">Multi-pass membrane protein</topology>
    </subcellularLocation>
</comment>
<dbReference type="Pfam" id="PF00664">
    <property type="entry name" value="ABC_membrane"/>
    <property type="match status" value="1"/>
</dbReference>
<dbReference type="Gene3D" id="3.40.50.300">
    <property type="entry name" value="P-loop containing nucleotide triphosphate hydrolases"/>
    <property type="match status" value="1"/>
</dbReference>
<keyword evidence="3" id="KW-1003">Cell membrane</keyword>
<evidence type="ECO:0000256" key="11">
    <source>
        <dbReference type="ARBA" id="ARBA00071747"/>
    </source>
</evidence>
<dbReference type="InterPro" id="IPR003593">
    <property type="entry name" value="AAA+_ATPase"/>
</dbReference>
<evidence type="ECO:0000256" key="1">
    <source>
        <dbReference type="ARBA" id="ARBA00004651"/>
    </source>
</evidence>
<feature type="compositionally biased region" description="Low complexity" evidence="12">
    <location>
        <begin position="10"/>
        <end position="24"/>
    </location>
</feature>
<evidence type="ECO:0000256" key="8">
    <source>
        <dbReference type="ARBA" id="ARBA00023136"/>
    </source>
</evidence>
<dbReference type="Gene3D" id="1.20.1560.10">
    <property type="entry name" value="ABC transporter type 1, transmembrane domain"/>
    <property type="match status" value="1"/>
</dbReference>
<keyword evidence="5" id="KW-0547">Nucleotide-binding</keyword>
<evidence type="ECO:0000256" key="2">
    <source>
        <dbReference type="ARBA" id="ARBA00022448"/>
    </source>
</evidence>
<accession>A0A6N7XBN9</accession>
<evidence type="ECO:0000256" key="10">
    <source>
        <dbReference type="ARBA" id="ARBA00061644"/>
    </source>
</evidence>
<feature type="transmembrane region" description="Helical" evidence="13">
    <location>
        <begin position="56"/>
        <end position="76"/>
    </location>
</feature>
<proteinExistence type="inferred from homology"/>
<evidence type="ECO:0000256" key="5">
    <source>
        <dbReference type="ARBA" id="ARBA00022741"/>
    </source>
</evidence>
<dbReference type="EMBL" id="VUND01000002">
    <property type="protein sequence ID" value="MST60699.1"/>
    <property type="molecule type" value="Genomic_DNA"/>
</dbReference>
<dbReference type="GO" id="GO:0005524">
    <property type="term" value="F:ATP binding"/>
    <property type="evidence" value="ECO:0007669"/>
    <property type="project" value="UniProtKB-KW"/>
</dbReference>
<dbReference type="SMART" id="SM00382">
    <property type="entry name" value="AAA"/>
    <property type="match status" value="1"/>
</dbReference>
<comment type="caution">
    <text evidence="16">The sequence shown here is derived from an EMBL/GenBank/DDBJ whole genome shotgun (WGS) entry which is preliminary data.</text>
</comment>
<comment type="function">
    <text evidence="9">ABC transporter involved in fatty acid import. Transmembrane domains (TMD) form a pore in the membrane and the ATP-binding domain (NBD) is responsible for energy generation.</text>
</comment>